<evidence type="ECO:0000313" key="3">
    <source>
        <dbReference type="Proteomes" id="UP001066276"/>
    </source>
</evidence>
<sequence length="102" mass="10972">MEPQNRRAARRCATGTPSCNQAASQHRWICLGAHSGPQQDHTATVSRTRTHSTRSQASPTELDKSANPKLPWQPALRQSPAAGCSQLTAVVDEQTRGPSANT</sequence>
<evidence type="ECO:0000256" key="1">
    <source>
        <dbReference type="SAM" id="MobiDB-lite"/>
    </source>
</evidence>
<organism evidence="2 3">
    <name type="scientific">Pleurodeles waltl</name>
    <name type="common">Iberian ribbed newt</name>
    <dbReference type="NCBI Taxonomy" id="8319"/>
    <lineage>
        <taxon>Eukaryota</taxon>
        <taxon>Metazoa</taxon>
        <taxon>Chordata</taxon>
        <taxon>Craniata</taxon>
        <taxon>Vertebrata</taxon>
        <taxon>Euteleostomi</taxon>
        <taxon>Amphibia</taxon>
        <taxon>Batrachia</taxon>
        <taxon>Caudata</taxon>
        <taxon>Salamandroidea</taxon>
        <taxon>Salamandridae</taxon>
        <taxon>Pleurodelinae</taxon>
        <taxon>Pleurodeles</taxon>
    </lineage>
</organism>
<name>A0AAV7NSY3_PLEWA</name>
<dbReference type="Proteomes" id="UP001066276">
    <property type="component" value="Chromosome 8"/>
</dbReference>
<dbReference type="EMBL" id="JANPWB010000012">
    <property type="protein sequence ID" value="KAJ1117797.1"/>
    <property type="molecule type" value="Genomic_DNA"/>
</dbReference>
<comment type="caution">
    <text evidence="2">The sequence shown here is derived from an EMBL/GenBank/DDBJ whole genome shotgun (WGS) entry which is preliminary data.</text>
</comment>
<proteinExistence type="predicted"/>
<keyword evidence="3" id="KW-1185">Reference proteome</keyword>
<gene>
    <name evidence="2" type="ORF">NDU88_005993</name>
</gene>
<reference evidence="2" key="1">
    <citation type="journal article" date="2022" name="bioRxiv">
        <title>Sequencing and chromosome-scale assembly of the giantPleurodeles waltlgenome.</title>
        <authorList>
            <person name="Brown T."/>
            <person name="Elewa A."/>
            <person name="Iarovenko S."/>
            <person name="Subramanian E."/>
            <person name="Araus A.J."/>
            <person name="Petzold A."/>
            <person name="Susuki M."/>
            <person name="Suzuki K.-i.T."/>
            <person name="Hayashi T."/>
            <person name="Toyoda A."/>
            <person name="Oliveira C."/>
            <person name="Osipova E."/>
            <person name="Leigh N.D."/>
            <person name="Simon A."/>
            <person name="Yun M.H."/>
        </authorList>
    </citation>
    <scope>NUCLEOTIDE SEQUENCE</scope>
    <source>
        <strain evidence="2">20211129_DDA</strain>
        <tissue evidence="2">Liver</tissue>
    </source>
</reference>
<feature type="compositionally biased region" description="Polar residues" evidence="1">
    <location>
        <begin position="15"/>
        <end position="24"/>
    </location>
</feature>
<dbReference type="AlphaFoldDB" id="A0AAV7NSY3"/>
<evidence type="ECO:0000313" key="2">
    <source>
        <dbReference type="EMBL" id="KAJ1117797.1"/>
    </source>
</evidence>
<accession>A0AAV7NSY3</accession>
<protein>
    <submittedName>
        <fullName evidence="2">Uncharacterized protein</fullName>
    </submittedName>
</protein>
<feature type="region of interest" description="Disordered" evidence="1">
    <location>
        <begin position="1"/>
        <end position="102"/>
    </location>
</feature>